<dbReference type="Proteomes" id="UP000270094">
    <property type="component" value="Unassembled WGS sequence"/>
</dbReference>
<organism evidence="1 2">
    <name type="scientific">Strongylus vulgaris</name>
    <name type="common">Blood worm</name>
    <dbReference type="NCBI Taxonomy" id="40348"/>
    <lineage>
        <taxon>Eukaryota</taxon>
        <taxon>Metazoa</taxon>
        <taxon>Ecdysozoa</taxon>
        <taxon>Nematoda</taxon>
        <taxon>Chromadorea</taxon>
        <taxon>Rhabditida</taxon>
        <taxon>Rhabditina</taxon>
        <taxon>Rhabditomorpha</taxon>
        <taxon>Strongyloidea</taxon>
        <taxon>Strongylidae</taxon>
        <taxon>Strongylus</taxon>
    </lineage>
</organism>
<dbReference type="EMBL" id="UYYB01001428">
    <property type="protein sequence ID" value="VDM65803.1"/>
    <property type="molecule type" value="Genomic_DNA"/>
</dbReference>
<proteinExistence type="predicted"/>
<accession>A0A3P7ID98</accession>
<gene>
    <name evidence="1" type="ORF">SVUK_LOCUS801</name>
</gene>
<protein>
    <submittedName>
        <fullName evidence="1">Uncharacterized protein</fullName>
    </submittedName>
</protein>
<dbReference type="AlphaFoldDB" id="A0A3P7ID98"/>
<evidence type="ECO:0000313" key="2">
    <source>
        <dbReference type="Proteomes" id="UP000270094"/>
    </source>
</evidence>
<keyword evidence="2" id="KW-1185">Reference proteome</keyword>
<reference evidence="1 2" key="1">
    <citation type="submission" date="2018-11" db="EMBL/GenBank/DDBJ databases">
        <authorList>
            <consortium name="Pathogen Informatics"/>
        </authorList>
    </citation>
    <scope>NUCLEOTIDE SEQUENCE [LARGE SCALE GENOMIC DNA]</scope>
</reference>
<sequence length="116" mass="12861">MGVRQIQRLQRSMMEPSTRMMSVPHSAASVFLDFVPCKAITWYLHCFEKVGAGGDCPGVVGAKHETISITSRWRVLLVRRVHGILCNLTALMTPDAVEVLHCAGLLFLLHAVRATF</sequence>
<evidence type="ECO:0000313" key="1">
    <source>
        <dbReference type="EMBL" id="VDM65803.1"/>
    </source>
</evidence>
<name>A0A3P7ID98_STRVU</name>